<proteinExistence type="predicted"/>
<sequence length="379" mass="40851">MTRGPLGFILRCSSDKELFVSLQVFGTSLANGSEVVIFFEPLTFFPDRLAVPEPCSMLKLPKILLPSLGAPPFIGSGLSRSFEDPVPVICRPVPRPVQLLSLRRPGPLVAQSHKELSKDDDIDDWDYELDVTDIPILDPNWDPDDPRFNIPFDDLMEMMRDLLPTINQAASQDVGAAIGPVIADAPAALPTEDSLTPAVTGQGNPLPMPDPGVANNDEGGSFVPLPLVSDLPVAVKEVEVPVKPSGCPSDKEDSRATSPLIANEPASSETCVISGDHVEIIEPLSGLARSPEALGALEVRLAALRSEAVDTTSQISMVRDQQASILLTQRDKSASATLLRVLASHLDRELKASLRAMRLWMRSCSKIASLSPNYKTLLI</sequence>
<keyword evidence="3" id="KW-1185">Reference proteome</keyword>
<accession>A0A843UN17</accession>
<evidence type="ECO:0000256" key="1">
    <source>
        <dbReference type="SAM" id="MobiDB-lite"/>
    </source>
</evidence>
<dbReference type="EMBL" id="NMUH01000716">
    <property type="protein sequence ID" value="MQL83757.1"/>
    <property type="molecule type" value="Genomic_DNA"/>
</dbReference>
<dbReference type="Proteomes" id="UP000652761">
    <property type="component" value="Unassembled WGS sequence"/>
</dbReference>
<name>A0A843UN17_COLES</name>
<evidence type="ECO:0000313" key="3">
    <source>
        <dbReference type="Proteomes" id="UP000652761"/>
    </source>
</evidence>
<gene>
    <name evidence="2" type="ORF">Taro_016247</name>
</gene>
<feature type="region of interest" description="Disordered" evidence="1">
    <location>
        <begin position="242"/>
        <end position="262"/>
    </location>
</feature>
<protein>
    <submittedName>
        <fullName evidence="2">Uncharacterized protein</fullName>
    </submittedName>
</protein>
<reference evidence="2" key="1">
    <citation type="submission" date="2017-07" db="EMBL/GenBank/DDBJ databases">
        <title>Taro Niue Genome Assembly and Annotation.</title>
        <authorList>
            <person name="Atibalentja N."/>
            <person name="Keating K."/>
            <person name="Fields C.J."/>
        </authorList>
    </citation>
    <scope>NUCLEOTIDE SEQUENCE</scope>
    <source>
        <strain evidence="2">Niue_2</strain>
        <tissue evidence="2">Leaf</tissue>
    </source>
</reference>
<organism evidence="2 3">
    <name type="scientific">Colocasia esculenta</name>
    <name type="common">Wild taro</name>
    <name type="synonym">Arum esculentum</name>
    <dbReference type="NCBI Taxonomy" id="4460"/>
    <lineage>
        <taxon>Eukaryota</taxon>
        <taxon>Viridiplantae</taxon>
        <taxon>Streptophyta</taxon>
        <taxon>Embryophyta</taxon>
        <taxon>Tracheophyta</taxon>
        <taxon>Spermatophyta</taxon>
        <taxon>Magnoliopsida</taxon>
        <taxon>Liliopsida</taxon>
        <taxon>Araceae</taxon>
        <taxon>Aroideae</taxon>
        <taxon>Colocasieae</taxon>
        <taxon>Colocasia</taxon>
    </lineage>
</organism>
<dbReference type="AlphaFoldDB" id="A0A843UN17"/>
<comment type="caution">
    <text evidence="2">The sequence shown here is derived from an EMBL/GenBank/DDBJ whole genome shotgun (WGS) entry which is preliminary data.</text>
</comment>
<evidence type="ECO:0000313" key="2">
    <source>
        <dbReference type="EMBL" id="MQL83757.1"/>
    </source>
</evidence>